<evidence type="ECO:0000313" key="2">
    <source>
        <dbReference type="EMBL" id="QHU02648.1"/>
    </source>
</evidence>
<name>A0A6C0JFX0_9ZZZZ</name>
<protein>
    <submittedName>
        <fullName evidence="2">Uncharacterized protein</fullName>
    </submittedName>
</protein>
<sequence>MPLSFTKQHYMWILMILTICFIFFYGTHVIDCIKWVSRLSIFTIDNKQEGLEILAKNSRVISEEPSHSGINDNLLFNKQEEIKAESKQPGIIYTGTFTTTTARL</sequence>
<accession>A0A6C0JFX0</accession>
<feature type="transmembrane region" description="Helical" evidence="1">
    <location>
        <begin position="12"/>
        <end position="30"/>
    </location>
</feature>
<reference evidence="2" key="1">
    <citation type="journal article" date="2020" name="Nature">
        <title>Giant virus diversity and host interactions through global metagenomics.</title>
        <authorList>
            <person name="Schulz F."/>
            <person name="Roux S."/>
            <person name="Paez-Espino D."/>
            <person name="Jungbluth S."/>
            <person name="Walsh D.A."/>
            <person name="Denef V.J."/>
            <person name="McMahon K.D."/>
            <person name="Konstantinidis K.T."/>
            <person name="Eloe-Fadrosh E.A."/>
            <person name="Kyrpides N.C."/>
            <person name="Woyke T."/>
        </authorList>
    </citation>
    <scope>NUCLEOTIDE SEQUENCE</scope>
    <source>
        <strain evidence="2">GVMAG-M-3300025880-76</strain>
    </source>
</reference>
<dbReference type="EMBL" id="MN740361">
    <property type="protein sequence ID" value="QHU02648.1"/>
    <property type="molecule type" value="Genomic_DNA"/>
</dbReference>
<keyword evidence="1" id="KW-0812">Transmembrane</keyword>
<evidence type="ECO:0000256" key="1">
    <source>
        <dbReference type="SAM" id="Phobius"/>
    </source>
</evidence>
<proteinExistence type="predicted"/>
<organism evidence="2">
    <name type="scientific">viral metagenome</name>
    <dbReference type="NCBI Taxonomy" id="1070528"/>
    <lineage>
        <taxon>unclassified sequences</taxon>
        <taxon>metagenomes</taxon>
        <taxon>organismal metagenomes</taxon>
    </lineage>
</organism>
<keyword evidence="1" id="KW-1133">Transmembrane helix</keyword>
<keyword evidence="1" id="KW-0472">Membrane</keyword>
<dbReference type="AlphaFoldDB" id="A0A6C0JFX0"/>